<dbReference type="Proteomes" id="UP000324897">
    <property type="component" value="Chromosome 7"/>
</dbReference>
<organism evidence="2 3">
    <name type="scientific">Eragrostis curvula</name>
    <name type="common">weeping love grass</name>
    <dbReference type="NCBI Taxonomy" id="38414"/>
    <lineage>
        <taxon>Eukaryota</taxon>
        <taxon>Viridiplantae</taxon>
        <taxon>Streptophyta</taxon>
        <taxon>Embryophyta</taxon>
        <taxon>Tracheophyta</taxon>
        <taxon>Spermatophyta</taxon>
        <taxon>Magnoliopsida</taxon>
        <taxon>Liliopsida</taxon>
        <taxon>Poales</taxon>
        <taxon>Poaceae</taxon>
        <taxon>PACMAD clade</taxon>
        <taxon>Chloridoideae</taxon>
        <taxon>Eragrostideae</taxon>
        <taxon>Eragrostidinae</taxon>
        <taxon>Eragrostis</taxon>
    </lineage>
</organism>
<proteinExistence type="predicted"/>
<dbReference type="EMBL" id="RWGY01000029">
    <property type="protein sequence ID" value="TVU17696.1"/>
    <property type="molecule type" value="Genomic_DNA"/>
</dbReference>
<evidence type="ECO:0000313" key="2">
    <source>
        <dbReference type="EMBL" id="TVU17696.1"/>
    </source>
</evidence>
<gene>
    <name evidence="2" type="ORF">EJB05_33747</name>
</gene>
<reference evidence="2 3" key="1">
    <citation type="journal article" date="2019" name="Sci. Rep.">
        <title>A high-quality genome of Eragrostis curvula grass provides insights into Poaceae evolution and supports new strategies to enhance forage quality.</title>
        <authorList>
            <person name="Carballo J."/>
            <person name="Santos B.A.C.M."/>
            <person name="Zappacosta D."/>
            <person name="Garbus I."/>
            <person name="Selva J.P."/>
            <person name="Gallo C.A."/>
            <person name="Diaz A."/>
            <person name="Albertini E."/>
            <person name="Caccamo M."/>
            <person name="Echenique V."/>
        </authorList>
    </citation>
    <scope>NUCLEOTIDE SEQUENCE [LARGE SCALE GENOMIC DNA]</scope>
    <source>
        <strain evidence="3">cv. Victoria</strain>
        <tissue evidence="2">Leaf</tissue>
    </source>
</reference>
<sequence length="101" mass="10739">MDIHKSLHGTDDVPADMVAASRWTRPPPPSSPSSRTRSSCSVCASASKYDCYLSIDHMEGLMVATGSESPVVVVLSGSMEPGFKRYLLIGALGLLPITSKE</sequence>
<name>A0A5J9U252_9POAL</name>
<accession>A0A5J9U252</accession>
<dbReference type="Gramene" id="TVU17696">
    <property type="protein sequence ID" value="TVU17696"/>
    <property type="gene ID" value="EJB05_33747"/>
</dbReference>
<keyword evidence="3" id="KW-1185">Reference proteome</keyword>
<dbReference type="AlphaFoldDB" id="A0A5J9U252"/>
<evidence type="ECO:0000256" key="1">
    <source>
        <dbReference type="SAM" id="MobiDB-lite"/>
    </source>
</evidence>
<feature type="non-terminal residue" evidence="2">
    <location>
        <position position="1"/>
    </location>
</feature>
<protein>
    <submittedName>
        <fullName evidence="2">Uncharacterized protein</fullName>
    </submittedName>
</protein>
<comment type="caution">
    <text evidence="2">The sequence shown here is derived from an EMBL/GenBank/DDBJ whole genome shotgun (WGS) entry which is preliminary data.</text>
</comment>
<feature type="region of interest" description="Disordered" evidence="1">
    <location>
        <begin position="1"/>
        <end position="38"/>
    </location>
</feature>
<feature type="compositionally biased region" description="Basic and acidic residues" evidence="1">
    <location>
        <begin position="1"/>
        <end position="11"/>
    </location>
</feature>
<dbReference type="OrthoDB" id="10257561at2759"/>
<evidence type="ECO:0000313" key="3">
    <source>
        <dbReference type="Proteomes" id="UP000324897"/>
    </source>
</evidence>